<protein>
    <submittedName>
        <fullName evidence="2">Uncharacterized protein</fullName>
    </submittedName>
</protein>
<dbReference type="EMBL" id="VVXH01000012">
    <property type="protein sequence ID" value="KAA2377095.1"/>
    <property type="molecule type" value="Genomic_DNA"/>
</dbReference>
<evidence type="ECO:0000313" key="3">
    <source>
        <dbReference type="Proteomes" id="UP000322940"/>
    </source>
</evidence>
<dbReference type="Gene3D" id="2.60.40.2620">
    <property type="entry name" value="Fimbrillin-like"/>
    <property type="match status" value="1"/>
</dbReference>
<dbReference type="InterPro" id="IPR042278">
    <property type="entry name" value="Mfa-like_1_N"/>
</dbReference>
<accession>A0A5B3GTP2</accession>
<dbReference type="Gene3D" id="2.60.40.10">
    <property type="entry name" value="Immunoglobulins"/>
    <property type="match status" value="1"/>
</dbReference>
<dbReference type="PROSITE" id="PS51257">
    <property type="entry name" value="PROKAR_LIPOPROTEIN"/>
    <property type="match status" value="1"/>
</dbReference>
<comment type="caution">
    <text evidence="2">The sequence shown here is derived from an EMBL/GenBank/DDBJ whole genome shotgun (WGS) entry which is preliminary data.</text>
</comment>
<feature type="chain" id="PRO_5024321596" evidence="1">
    <location>
        <begin position="21"/>
        <end position="702"/>
    </location>
</feature>
<evidence type="ECO:0000256" key="1">
    <source>
        <dbReference type="SAM" id="SignalP"/>
    </source>
</evidence>
<organism evidence="2 3">
    <name type="scientific">Alistipes onderdonkii</name>
    <dbReference type="NCBI Taxonomy" id="328813"/>
    <lineage>
        <taxon>Bacteria</taxon>
        <taxon>Pseudomonadati</taxon>
        <taxon>Bacteroidota</taxon>
        <taxon>Bacteroidia</taxon>
        <taxon>Bacteroidales</taxon>
        <taxon>Rikenellaceae</taxon>
        <taxon>Alistipes</taxon>
    </lineage>
</organism>
<evidence type="ECO:0000313" key="2">
    <source>
        <dbReference type="EMBL" id="KAA2377095.1"/>
    </source>
</evidence>
<name>A0A5B3GTP2_9BACT</name>
<dbReference type="InterPro" id="IPR013783">
    <property type="entry name" value="Ig-like_fold"/>
</dbReference>
<proteinExistence type="predicted"/>
<reference evidence="2 3" key="1">
    <citation type="journal article" date="2019" name="Nat. Med.">
        <title>A library of human gut bacterial isolates paired with longitudinal multiomics data enables mechanistic microbiome research.</title>
        <authorList>
            <person name="Poyet M."/>
            <person name="Groussin M."/>
            <person name="Gibbons S.M."/>
            <person name="Avila-Pacheco J."/>
            <person name="Jiang X."/>
            <person name="Kearney S.M."/>
            <person name="Perrotta A.R."/>
            <person name="Berdy B."/>
            <person name="Zhao S."/>
            <person name="Lieberman T.D."/>
            <person name="Swanson P.K."/>
            <person name="Smith M."/>
            <person name="Roesemann S."/>
            <person name="Alexander J.E."/>
            <person name="Rich S.A."/>
            <person name="Livny J."/>
            <person name="Vlamakis H."/>
            <person name="Clish C."/>
            <person name="Bullock K."/>
            <person name="Deik A."/>
            <person name="Scott J."/>
            <person name="Pierce K.A."/>
            <person name="Xavier R.J."/>
            <person name="Alm E.J."/>
        </authorList>
    </citation>
    <scope>NUCLEOTIDE SEQUENCE [LARGE SCALE GENOMIC DNA]</scope>
    <source>
        <strain evidence="2 3">BIOML-A266</strain>
    </source>
</reference>
<dbReference type="AlphaFoldDB" id="A0A5B3GTP2"/>
<dbReference type="Proteomes" id="UP000322940">
    <property type="component" value="Unassembled WGS sequence"/>
</dbReference>
<feature type="signal peptide" evidence="1">
    <location>
        <begin position="1"/>
        <end position="20"/>
    </location>
</feature>
<gene>
    <name evidence="2" type="ORF">F2Y10_12075</name>
</gene>
<sequence>MKSLSKITLFAALTAVTATACQKEDSSIDTPSGKLVKMTFTAGNPELKPEVRTEIDGLTPYWSVGDQIGISTDGTKSNYPFTNDATERAATTTFSGNANISSTIYAYYPFTANGIDKVGDNTGAKVDLPANQTPTANSFDGKADILVSKPLTLDSEEQQVANLEFRRLSAIVKVVLKDQSTDTKLADQHVSSLSITTDGDNTLAGRVVVDLLNYTMYAPYYNGSNTVTATYTTNTEYVINGVSGTYLSVYPRLLAAGSKLVVEAATEGFVIKKEIVLSNEINLETGKITTLNVNLSDEHITAAATGLSLPFTDDFSDLTGNGSAANILSRKDKNGNDLYSAANSYVYQYNSPHGLRMSSSDNSGYIVTSELDLSAPFSVLISAKVWPKDTSGIKVTAGESAAITTADLTEEFKSYLLKFDAQNSKTKIRIEPSAAKERIIIESIQIVPGHDITLPPVLKITSETTLSVPAKSTIKTINYTVENPTNGVSVVASSDVSWLNSFVYNVDGVSFTIDANQGEERSGTITLSYEGAEAQTVSVTQTKPGAVMWETETFENYTVPSATSYGSSGTFNGVTTGTPQWSYNGCGNPNQANTDKTALANAGVVVINDKYAAIGKNGSMSVTIPGGITALKFNALTSSKGSATVTITANGATAASITIPGNSKSAFEIPTIDCQGYDATITIKQNNQNRTTIGDITWQPAN</sequence>
<keyword evidence="1" id="KW-0732">Signal</keyword>
<dbReference type="RefSeq" id="WP_130065567.1">
    <property type="nucleotide sequence ID" value="NZ_RCXC01000014.1"/>
</dbReference>